<dbReference type="PANTHER" id="PTHR23419">
    <property type="entry name" value="DIVALENT CATION TOLERANCE CUTA-RELATED"/>
    <property type="match status" value="1"/>
</dbReference>
<gene>
    <name evidence="2" type="ordered locus">Deima_0505</name>
</gene>
<organism evidence="2 3">
    <name type="scientific">Deinococcus maricopensis (strain DSM 21211 / LMG 22137 / NRRL B-23946 / LB-34)</name>
    <dbReference type="NCBI Taxonomy" id="709986"/>
    <lineage>
        <taxon>Bacteria</taxon>
        <taxon>Thermotogati</taxon>
        <taxon>Deinococcota</taxon>
        <taxon>Deinococci</taxon>
        <taxon>Deinococcales</taxon>
        <taxon>Deinococcaceae</taxon>
        <taxon>Deinococcus</taxon>
    </lineage>
</organism>
<evidence type="ECO:0000256" key="1">
    <source>
        <dbReference type="ARBA" id="ARBA00010169"/>
    </source>
</evidence>
<dbReference type="STRING" id="709986.Deima_0505"/>
<protein>
    <submittedName>
        <fullName evidence="2">CutA1 divalent ion tolerance protein</fullName>
    </submittedName>
</protein>
<dbReference type="InterPro" id="IPR004323">
    <property type="entry name" value="Ion_tolerance_CutA"/>
</dbReference>
<dbReference type="HOGENOM" id="CLU_098807_3_1_0"/>
<dbReference type="AlphaFoldDB" id="E8U525"/>
<dbReference type="RefSeq" id="WP_013555669.1">
    <property type="nucleotide sequence ID" value="NC_014958.1"/>
</dbReference>
<dbReference type="GO" id="GO:0010038">
    <property type="term" value="P:response to metal ion"/>
    <property type="evidence" value="ECO:0007669"/>
    <property type="project" value="InterPro"/>
</dbReference>
<reference evidence="2 3" key="1">
    <citation type="journal article" date="2011" name="Stand. Genomic Sci.">
        <title>Complete genome sequence of Deinococcus maricopensis type strain (LB-34).</title>
        <authorList>
            <person name="Pukall R."/>
            <person name="Zeytun A."/>
            <person name="Lucas S."/>
            <person name="Lapidus A."/>
            <person name="Hammon N."/>
            <person name="Deshpande S."/>
            <person name="Nolan M."/>
            <person name="Cheng J.F."/>
            <person name="Pitluck S."/>
            <person name="Liolios K."/>
            <person name="Pagani I."/>
            <person name="Mikhailova N."/>
            <person name="Ivanova N."/>
            <person name="Mavromatis K."/>
            <person name="Pati A."/>
            <person name="Tapia R."/>
            <person name="Han C."/>
            <person name="Goodwin L."/>
            <person name="Chen A."/>
            <person name="Palaniappan K."/>
            <person name="Land M."/>
            <person name="Hauser L."/>
            <person name="Chang Y.J."/>
            <person name="Jeffries C.D."/>
            <person name="Brambilla E.M."/>
            <person name="Rohde M."/>
            <person name="Goker M."/>
            <person name="Detter J.C."/>
            <person name="Woyke T."/>
            <person name="Bristow J."/>
            <person name="Eisen J.A."/>
            <person name="Markowitz V."/>
            <person name="Hugenholtz P."/>
            <person name="Kyrpides N.C."/>
            <person name="Klenk H.P."/>
        </authorList>
    </citation>
    <scope>NUCLEOTIDE SEQUENCE [LARGE SCALE GENOMIC DNA]</scope>
    <source>
        <strain evidence="3">DSM 21211 / LMG 22137 / NRRL B-23946 / LB-34</strain>
    </source>
</reference>
<accession>E8U525</accession>
<dbReference type="GO" id="GO:0005507">
    <property type="term" value="F:copper ion binding"/>
    <property type="evidence" value="ECO:0007669"/>
    <property type="project" value="TreeGrafter"/>
</dbReference>
<proteinExistence type="inferred from homology"/>
<reference evidence="3" key="2">
    <citation type="submission" date="2011-01" db="EMBL/GenBank/DDBJ databases">
        <title>The complete genome of Deinococcus maricopensis DSM 21211.</title>
        <authorList>
            <consortium name="US DOE Joint Genome Institute (JGI-PGF)"/>
            <person name="Lucas S."/>
            <person name="Copeland A."/>
            <person name="Lapidus A."/>
            <person name="Goodwin L."/>
            <person name="Pitluck S."/>
            <person name="Kyrpides N."/>
            <person name="Mavromatis K."/>
            <person name="Pagani I."/>
            <person name="Ivanova N."/>
            <person name="Ovchinnikova G."/>
            <person name="Zeytun A."/>
            <person name="Detter J.C."/>
            <person name="Han C."/>
            <person name="Land M."/>
            <person name="Hauser L."/>
            <person name="Markowitz V."/>
            <person name="Cheng J.-F."/>
            <person name="Hugenholtz P."/>
            <person name="Woyke T."/>
            <person name="Wu D."/>
            <person name="Pukall R."/>
            <person name="Gehrich-Schroeter G."/>
            <person name="Brambilla E."/>
            <person name="Klenk H.-P."/>
            <person name="Eisen J.A."/>
        </authorList>
    </citation>
    <scope>NUCLEOTIDE SEQUENCE [LARGE SCALE GENOMIC DNA]</scope>
    <source>
        <strain evidence="3">DSM 21211 / LMG 22137 / NRRL B-23946 / LB-34</strain>
    </source>
</reference>
<dbReference type="OrthoDB" id="37622at2"/>
<dbReference type="Pfam" id="PF03091">
    <property type="entry name" value="CutA1"/>
    <property type="match status" value="1"/>
</dbReference>
<name>E8U525_DEIML</name>
<evidence type="ECO:0000313" key="2">
    <source>
        <dbReference type="EMBL" id="ADV66164.1"/>
    </source>
</evidence>
<dbReference type="SUPFAM" id="SSF54913">
    <property type="entry name" value="GlnB-like"/>
    <property type="match status" value="1"/>
</dbReference>
<dbReference type="EMBL" id="CP002454">
    <property type="protein sequence ID" value="ADV66164.1"/>
    <property type="molecule type" value="Genomic_DNA"/>
</dbReference>
<sequence length="104" mass="11664">MSLVVLVTLPPDAAHALARTLVEERVAACVNVVNEVHSVYRWAGEVAEDREALLLIKTTGERYPDLEARVRQLHPYEIPEIIALPMDRALPEFMGWLTESTSNV</sequence>
<comment type="similarity">
    <text evidence="1">Belongs to the CutA family.</text>
</comment>
<dbReference type="Proteomes" id="UP000008635">
    <property type="component" value="Chromosome"/>
</dbReference>
<dbReference type="InterPro" id="IPR015867">
    <property type="entry name" value="N-reg_PII/ATP_PRibTrfase_C"/>
</dbReference>
<dbReference type="KEGG" id="dmr:Deima_0505"/>
<keyword evidence="3" id="KW-1185">Reference proteome</keyword>
<dbReference type="Gene3D" id="3.30.70.120">
    <property type="match status" value="1"/>
</dbReference>
<dbReference type="PANTHER" id="PTHR23419:SF8">
    <property type="entry name" value="FI09726P"/>
    <property type="match status" value="1"/>
</dbReference>
<dbReference type="eggNOG" id="COG1324">
    <property type="taxonomic scope" value="Bacteria"/>
</dbReference>
<evidence type="ECO:0000313" key="3">
    <source>
        <dbReference type="Proteomes" id="UP000008635"/>
    </source>
</evidence>
<dbReference type="InterPro" id="IPR011322">
    <property type="entry name" value="N-reg_PII-like_a/b"/>
</dbReference>